<evidence type="ECO:0000313" key="3">
    <source>
        <dbReference type="Proteomes" id="UP000401717"/>
    </source>
</evidence>
<proteinExistence type="predicted"/>
<sequence>MILSAIAAKLKQRAKADFRGRHYEAALIVQAVSWYLRYPLSYRDIGLLPVSRTPCLGVKVKPEVLHAASQVRT</sequence>
<gene>
    <name evidence="1" type="ORF">IFDJLNFL_5363</name>
    <name evidence="2" type="ORF">MTDSW087_00674</name>
</gene>
<protein>
    <recommendedName>
        <fullName evidence="5">Transposase</fullName>
    </recommendedName>
</protein>
<reference evidence="2 3" key="1">
    <citation type="submission" date="2019-06" db="EMBL/GenBank/DDBJ databases">
        <authorList>
            <person name="Rodrigo-Torres L."/>
            <person name="Arahal R. D."/>
            <person name="Lucena T."/>
        </authorList>
    </citation>
    <scope>NUCLEOTIDE SEQUENCE [LARGE SCALE GENOMIC DNA]</scope>
    <source>
        <strain evidence="2 3">SW08-7</strain>
    </source>
</reference>
<evidence type="ECO:0000313" key="2">
    <source>
        <dbReference type="EMBL" id="VUF11001.1"/>
    </source>
</evidence>
<reference evidence="1" key="3">
    <citation type="submission" date="2021-08" db="EMBL/GenBank/DDBJ databases">
        <authorList>
            <person name="Tani A."/>
            <person name="Ola A."/>
            <person name="Ogura Y."/>
            <person name="Katsura K."/>
            <person name="Hayashi T."/>
        </authorList>
    </citation>
    <scope>NUCLEOTIDE SEQUENCE</scope>
    <source>
        <strain evidence="1">DSM 22415</strain>
    </source>
</reference>
<evidence type="ECO:0000313" key="4">
    <source>
        <dbReference type="Proteomes" id="UP001055303"/>
    </source>
</evidence>
<evidence type="ECO:0008006" key="5">
    <source>
        <dbReference type="Google" id="ProtNLM"/>
    </source>
</evidence>
<dbReference type="AlphaFoldDB" id="A0A564FU94"/>
<dbReference type="Proteomes" id="UP001055303">
    <property type="component" value="Unassembled WGS sequence"/>
</dbReference>
<name>A0A564FU94_9HYPH</name>
<dbReference type="EMBL" id="CABFVH010000003">
    <property type="protein sequence ID" value="VUF11001.1"/>
    <property type="molecule type" value="Genomic_DNA"/>
</dbReference>
<dbReference type="EMBL" id="BPQI01000213">
    <property type="protein sequence ID" value="GJD59435.1"/>
    <property type="molecule type" value="Genomic_DNA"/>
</dbReference>
<accession>A0A564FU94</accession>
<dbReference type="Proteomes" id="UP000401717">
    <property type="component" value="Unassembled WGS sequence"/>
</dbReference>
<keyword evidence="4" id="KW-1185">Reference proteome</keyword>
<reference evidence="1" key="2">
    <citation type="journal article" date="2021" name="Front. Microbiol.">
        <title>Comprehensive Comparative Genomics and Phenotyping of Methylobacterium Species.</title>
        <authorList>
            <person name="Alessa O."/>
            <person name="Ogura Y."/>
            <person name="Fujitani Y."/>
            <person name="Takami H."/>
            <person name="Hayashi T."/>
            <person name="Sahin N."/>
            <person name="Tani A."/>
        </authorList>
    </citation>
    <scope>NUCLEOTIDE SEQUENCE</scope>
    <source>
        <strain evidence="1">DSM 22415</strain>
    </source>
</reference>
<organism evidence="2 3">
    <name type="scientific">Methylobacterium dankookense</name>
    <dbReference type="NCBI Taxonomy" id="560405"/>
    <lineage>
        <taxon>Bacteria</taxon>
        <taxon>Pseudomonadati</taxon>
        <taxon>Pseudomonadota</taxon>
        <taxon>Alphaproteobacteria</taxon>
        <taxon>Hyphomicrobiales</taxon>
        <taxon>Methylobacteriaceae</taxon>
        <taxon>Methylobacterium</taxon>
    </lineage>
</organism>
<evidence type="ECO:0000313" key="1">
    <source>
        <dbReference type="EMBL" id="GJD59435.1"/>
    </source>
</evidence>